<dbReference type="Gene3D" id="3.40.50.1980">
    <property type="entry name" value="Nitrogenase molybdenum iron protein domain"/>
    <property type="match status" value="1"/>
</dbReference>
<dbReference type="Proteomes" id="UP000076603">
    <property type="component" value="Unassembled WGS sequence"/>
</dbReference>
<keyword evidence="3" id="KW-0732">Signal</keyword>
<proteinExistence type="inferred from homology"/>
<evidence type="ECO:0000256" key="2">
    <source>
        <dbReference type="ARBA" id="ARBA00022448"/>
    </source>
</evidence>
<keyword evidence="2" id="KW-0813">Transport</keyword>
<dbReference type="Pfam" id="PF01297">
    <property type="entry name" value="ZnuA"/>
    <property type="match status" value="1"/>
</dbReference>
<dbReference type="SUPFAM" id="SSF53807">
    <property type="entry name" value="Helical backbone' metal receptor"/>
    <property type="match status" value="1"/>
</dbReference>
<dbReference type="InterPro" id="IPR050492">
    <property type="entry name" value="Bact_metal-bind_prot9"/>
</dbReference>
<dbReference type="STRING" id="1121326.CLMAG_31970"/>
<evidence type="ECO:0000256" key="1">
    <source>
        <dbReference type="ARBA" id="ARBA00011028"/>
    </source>
</evidence>
<dbReference type="EMBL" id="LWAE01000003">
    <property type="protein sequence ID" value="KZL91438.1"/>
    <property type="molecule type" value="Genomic_DNA"/>
</dbReference>
<evidence type="ECO:0000313" key="4">
    <source>
        <dbReference type="EMBL" id="KZL91438.1"/>
    </source>
</evidence>
<name>A0A161WWW1_9CLOT</name>
<reference evidence="4 5" key="1">
    <citation type="submission" date="2016-04" db="EMBL/GenBank/DDBJ databases">
        <title>Genome sequence of Clostridium magnum DSM 2767.</title>
        <authorList>
            <person name="Poehlein A."/>
            <person name="Uhlig R."/>
            <person name="Fischer R."/>
            <person name="Bahl H."/>
            <person name="Daniel R."/>
        </authorList>
    </citation>
    <scope>NUCLEOTIDE SEQUENCE [LARGE SCALE GENOMIC DNA]</scope>
    <source>
        <strain evidence="4 5">DSM 2767</strain>
    </source>
</reference>
<protein>
    <submittedName>
        <fullName evidence="4">High-affinity zinc uptake system binding-protein ZnuA</fullName>
    </submittedName>
</protein>
<dbReference type="InterPro" id="IPR006127">
    <property type="entry name" value="ZnuA-like"/>
</dbReference>
<dbReference type="PATRIC" id="fig|1121326.3.peg.3228"/>
<comment type="caution">
    <text evidence="4">The sequence shown here is derived from an EMBL/GenBank/DDBJ whole genome shotgun (WGS) entry which is preliminary data.</text>
</comment>
<accession>A0A161WWW1</accession>
<dbReference type="PANTHER" id="PTHR42953:SF3">
    <property type="entry name" value="HIGH-AFFINITY ZINC UPTAKE SYSTEM PROTEIN ZNUA"/>
    <property type="match status" value="1"/>
</dbReference>
<dbReference type="AlphaFoldDB" id="A0A161WWW1"/>
<keyword evidence="5" id="KW-1185">Reference proteome</keyword>
<dbReference type="GO" id="GO:0030001">
    <property type="term" value="P:metal ion transport"/>
    <property type="evidence" value="ECO:0007669"/>
    <property type="project" value="InterPro"/>
</dbReference>
<gene>
    <name evidence="4" type="primary">znuA_1</name>
    <name evidence="4" type="ORF">CLMAG_31970</name>
</gene>
<comment type="similarity">
    <text evidence="1">Belongs to the bacterial solute-binding protein 9 family.</text>
</comment>
<dbReference type="PANTHER" id="PTHR42953">
    <property type="entry name" value="HIGH-AFFINITY ZINC UPTAKE SYSTEM PROTEIN ZNUA-RELATED"/>
    <property type="match status" value="1"/>
</dbReference>
<dbReference type="GO" id="GO:0046872">
    <property type="term" value="F:metal ion binding"/>
    <property type="evidence" value="ECO:0007669"/>
    <property type="project" value="InterPro"/>
</dbReference>
<sequence>MEELIKYCKENKIKTIFVEDMVSPKVSETVAKEVGAKVEKIYTVESKEDNKDYIQSMKDNLELIYNSLR</sequence>
<evidence type="ECO:0000256" key="3">
    <source>
        <dbReference type="ARBA" id="ARBA00022729"/>
    </source>
</evidence>
<organism evidence="4 5">
    <name type="scientific">Clostridium magnum DSM 2767</name>
    <dbReference type="NCBI Taxonomy" id="1121326"/>
    <lineage>
        <taxon>Bacteria</taxon>
        <taxon>Bacillati</taxon>
        <taxon>Bacillota</taxon>
        <taxon>Clostridia</taxon>
        <taxon>Eubacteriales</taxon>
        <taxon>Clostridiaceae</taxon>
        <taxon>Clostridium</taxon>
    </lineage>
</organism>
<evidence type="ECO:0000313" key="5">
    <source>
        <dbReference type="Proteomes" id="UP000076603"/>
    </source>
</evidence>